<dbReference type="SUPFAM" id="SSF53474">
    <property type="entry name" value="alpha/beta-Hydrolases"/>
    <property type="match status" value="1"/>
</dbReference>
<organism evidence="3 4">
    <name type="scientific">[Candida] anglica</name>
    <dbReference type="NCBI Taxonomy" id="148631"/>
    <lineage>
        <taxon>Eukaryota</taxon>
        <taxon>Fungi</taxon>
        <taxon>Dikarya</taxon>
        <taxon>Ascomycota</taxon>
        <taxon>Saccharomycotina</taxon>
        <taxon>Pichiomycetes</taxon>
        <taxon>Debaryomycetaceae</taxon>
        <taxon>Kurtzmaniella</taxon>
    </lineage>
</organism>
<dbReference type="PANTHER" id="PTHR48081">
    <property type="entry name" value="AB HYDROLASE SUPERFAMILY PROTEIN C4A8.06C"/>
    <property type="match status" value="1"/>
</dbReference>
<name>A0ABP0ENX2_9ASCO</name>
<keyword evidence="2" id="KW-0472">Membrane</keyword>
<sequence>MGAFISLRGIFQLLGLPVSLLVTIIKYYTVGVRFRKFKNNLWGALKLTVYRTALSLDMLDTKVIALATNNHILKRVIGRKYNYITRNFHGYGTKYDDHSYWIVKQPNRDPSDPILYYFHGGGYFLQTAPEQLESIIGMYKLLDPEVQRKTSVLLLDYKLVSFGHTFPTQINQLHHSYQNLTVRDKNTNIAFIGDSAGGNLSIIYTQYLKSLERSKVLKNPIYPRTMVLISPWTNLKPEVKQFNPGYSYFDNDEYDMIRYRYFTTPASLPNLIGTQPLRSLLVSPNSKLPHSADDWSDIPTFANENSNIFVIAGEDEVFRDDILKFAEYALECPFYSENTYCGTSMDFNPRVHQYIRPNQPGKAGVEVYVEPWGVHDSLFFENHSLAKIMALEKKNKVADCRSWNDTEFFATKKIVKFLNRSLIQ</sequence>
<dbReference type="Proteomes" id="UP001497600">
    <property type="component" value="Chromosome H"/>
</dbReference>
<evidence type="ECO:0000313" key="3">
    <source>
        <dbReference type="EMBL" id="CAK7921245.1"/>
    </source>
</evidence>
<evidence type="ECO:0008006" key="5">
    <source>
        <dbReference type="Google" id="ProtNLM"/>
    </source>
</evidence>
<accession>A0ABP0ENX2</accession>
<dbReference type="PANTHER" id="PTHR48081:SF31">
    <property type="entry name" value="STERYL ACETYL HYDROLASE MUG81-RELATED"/>
    <property type="match status" value="1"/>
</dbReference>
<dbReference type="InterPro" id="IPR050300">
    <property type="entry name" value="GDXG_lipolytic_enzyme"/>
</dbReference>
<evidence type="ECO:0000313" key="4">
    <source>
        <dbReference type="Proteomes" id="UP001497600"/>
    </source>
</evidence>
<gene>
    <name evidence="3" type="ORF">CAAN4_H11892</name>
</gene>
<keyword evidence="1" id="KW-0378">Hydrolase</keyword>
<feature type="transmembrane region" description="Helical" evidence="2">
    <location>
        <begin position="6"/>
        <end position="28"/>
    </location>
</feature>
<dbReference type="Pfam" id="PF10340">
    <property type="entry name" value="Say1_Mug180"/>
    <property type="match status" value="1"/>
</dbReference>
<dbReference type="InterPro" id="IPR029058">
    <property type="entry name" value="AB_hydrolase_fold"/>
</dbReference>
<keyword evidence="2" id="KW-0812">Transmembrane</keyword>
<keyword evidence="2" id="KW-1133">Transmembrane helix</keyword>
<dbReference type="EMBL" id="OZ004260">
    <property type="protein sequence ID" value="CAK7921245.1"/>
    <property type="molecule type" value="Genomic_DNA"/>
</dbReference>
<keyword evidence="4" id="KW-1185">Reference proteome</keyword>
<dbReference type="InterPro" id="IPR019436">
    <property type="entry name" value="Say1-like"/>
</dbReference>
<proteinExistence type="predicted"/>
<evidence type="ECO:0000256" key="2">
    <source>
        <dbReference type="SAM" id="Phobius"/>
    </source>
</evidence>
<protein>
    <recommendedName>
        <fullName evidence="5">Alpha/beta hydrolase fold-3 domain-containing protein</fullName>
    </recommendedName>
</protein>
<dbReference type="Gene3D" id="3.40.50.1820">
    <property type="entry name" value="alpha/beta hydrolase"/>
    <property type="match status" value="1"/>
</dbReference>
<reference evidence="3 4" key="1">
    <citation type="submission" date="2024-01" db="EMBL/GenBank/DDBJ databases">
        <authorList>
            <consortium name="Genoscope - CEA"/>
            <person name="William W."/>
        </authorList>
    </citation>
    <scope>NUCLEOTIDE SEQUENCE [LARGE SCALE GENOMIC DNA]</scope>
    <source>
        <strain evidence="3 4">29B2s-10</strain>
    </source>
</reference>
<evidence type="ECO:0000256" key="1">
    <source>
        <dbReference type="ARBA" id="ARBA00022801"/>
    </source>
</evidence>